<keyword evidence="2" id="KW-1185">Reference proteome</keyword>
<dbReference type="PANTHER" id="PTHR40267">
    <property type="entry name" value="BLR3294 PROTEIN"/>
    <property type="match status" value="1"/>
</dbReference>
<dbReference type="EMBL" id="VZZK01000017">
    <property type="protein sequence ID" value="KAB1077944.1"/>
    <property type="molecule type" value="Genomic_DNA"/>
</dbReference>
<proteinExistence type="predicted"/>
<organism evidence="1 2">
    <name type="scientific">Methylobacterium soli</name>
    <dbReference type="NCBI Taxonomy" id="553447"/>
    <lineage>
        <taxon>Bacteria</taxon>
        <taxon>Pseudomonadati</taxon>
        <taxon>Pseudomonadota</taxon>
        <taxon>Alphaproteobacteria</taxon>
        <taxon>Hyphomicrobiales</taxon>
        <taxon>Methylobacteriaceae</taxon>
        <taxon>Methylobacterium</taxon>
    </lineage>
</organism>
<dbReference type="InterPro" id="IPR053714">
    <property type="entry name" value="Iso_Racemase_Enz_sf"/>
</dbReference>
<gene>
    <name evidence="1" type="ORF">F6X53_17120</name>
</gene>
<evidence type="ECO:0000313" key="2">
    <source>
        <dbReference type="Proteomes" id="UP000474159"/>
    </source>
</evidence>
<protein>
    <submittedName>
        <fullName evidence="1">Asp/Glu/hydantoin racemase</fullName>
    </submittedName>
</protein>
<dbReference type="Pfam" id="PF17645">
    <property type="entry name" value="Amdase"/>
    <property type="match status" value="1"/>
</dbReference>
<dbReference type="Gene3D" id="3.40.50.12500">
    <property type="match status" value="1"/>
</dbReference>
<dbReference type="Proteomes" id="UP000474159">
    <property type="component" value="Unassembled WGS sequence"/>
</dbReference>
<dbReference type="PANTHER" id="PTHR40267:SF1">
    <property type="entry name" value="BLR3294 PROTEIN"/>
    <property type="match status" value="1"/>
</dbReference>
<reference evidence="1 2" key="1">
    <citation type="submission" date="2019-09" db="EMBL/GenBank/DDBJ databases">
        <title>YIM 48816 draft genome.</title>
        <authorList>
            <person name="Jiang L."/>
        </authorList>
    </citation>
    <scope>NUCLEOTIDE SEQUENCE [LARGE SCALE GENOMIC DNA]</scope>
    <source>
        <strain evidence="1 2">YIM 48816</strain>
    </source>
</reference>
<sequence>MRLGMLTPSSNTVLEPMMAALAADLPGASVHFSRFRVTEIALSEAALGQFSLAPMIEAAELLGHAKVDAIAWNGTSAAWLGFARDEALCAAIERATGIPSTTSVLAFRDLFRATGARRIGLVTPYTGDVQARIMANWEEAGFPCTAERHLALSDNFSFAEVDEERVAEMARAVAREGCDAVAIVCTNMRGTLVAPALEQEIGVPVYDSIAATMWGSLGLTGREAGTLAARGSLFAVPPPCRRER</sequence>
<dbReference type="AlphaFoldDB" id="A0A6L3SZY3"/>
<accession>A0A6L3SZY3</accession>
<dbReference type="InterPro" id="IPR026286">
    <property type="entry name" value="MaiA/AMDase"/>
</dbReference>
<dbReference type="PIRSF" id="PIRSF015736">
    <property type="entry name" value="MI"/>
    <property type="match status" value="1"/>
</dbReference>
<evidence type="ECO:0000313" key="1">
    <source>
        <dbReference type="EMBL" id="KAB1077944.1"/>
    </source>
</evidence>
<comment type="caution">
    <text evidence="1">The sequence shown here is derived from an EMBL/GenBank/DDBJ whole genome shotgun (WGS) entry which is preliminary data.</text>
</comment>
<name>A0A6L3SZY3_9HYPH</name>
<dbReference type="OrthoDB" id="9816064at2"/>